<organism evidence="2 3">
    <name type="scientific">Yoonia sediminilitoris</name>
    <dbReference type="NCBI Taxonomy" id="1286148"/>
    <lineage>
        <taxon>Bacteria</taxon>
        <taxon>Pseudomonadati</taxon>
        <taxon>Pseudomonadota</taxon>
        <taxon>Alphaproteobacteria</taxon>
        <taxon>Rhodobacterales</taxon>
        <taxon>Paracoccaceae</taxon>
        <taxon>Yoonia</taxon>
    </lineage>
</organism>
<comment type="caution">
    <text evidence="2">The sequence shown here is derived from an EMBL/GenBank/DDBJ whole genome shotgun (WGS) entry which is preliminary data.</text>
</comment>
<feature type="domain" description="AMP-dependent synthetase/ligase" evidence="1">
    <location>
        <begin position="44"/>
        <end position="422"/>
    </location>
</feature>
<proteinExistence type="predicted"/>
<dbReference type="SUPFAM" id="SSF56801">
    <property type="entry name" value="Acetyl-CoA synthetase-like"/>
    <property type="match status" value="1"/>
</dbReference>
<dbReference type="InterPro" id="IPR000873">
    <property type="entry name" value="AMP-dep_synth/lig_dom"/>
</dbReference>
<dbReference type="GO" id="GO:0016405">
    <property type="term" value="F:CoA-ligase activity"/>
    <property type="evidence" value="ECO:0007669"/>
    <property type="project" value="TreeGrafter"/>
</dbReference>
<dbReference type="InterPro" id="IPR042099">
    <property type="entry name" value="ANL_N_sf"/>
</dbReference>
<dbReference type="PANTHER" id="PTHR24096">
    <property type="entry name" value="LONG-CHAIN-FATTY-ACID--COA LIGASE"/>
    <property type="match status" value="1"/>
</dbReference>
<dbReference type="PROSITE" id="PS00455">
    <property type="entry name" value="AMP_BINDING"/>
    <property type="match status" value="1"/>
</dbReference>
<dbReference type="Pfam" id="PF23562">
    <property type="entry name" value="AMP-binding_C_3"/>
    <property type="match status" value="1"/>
</dbReference>
<sequence>MSNPSQNADFWSSEFDYAHREDGTILMKQRGTPDAYSPILADYLDHWADTTPDTTWIARRDHGGDWRRISYGQGRAQIRSIGAALLAMGLGPDRPLLILSENSLEHALLGMACAYVGVPYAPLSPAYSLMSKDFGKVRDIAALLSPGAIFADDGAAFGDAIAAIKDSDTKVINLSHPTAGAVTFDSLLQADPAGSANARAALSPERTVKYLFTSGSTGSPKAVINTNQMICAMEALVRDCYRFLTKNPPVVLDWAPWNHTAGGNKVFYMVMTNGGSYYIDDGRPVPGKFDETLRNLRELSCTWYFNVPVGYDMLIEALEADPALAKQFFGNLGMMFYAGAGMAQRTWDRLRAAGRAATGHEVLLATGLGATETAPFALACTEPQEKSGNVGVPARELTLKLVPSGDKLEARLKGPTITPGYYGDPAKTADAFDEEGFYRMGDALRPADPDDFSKGFFFDGRIAENFKLNTGTWVSVGAVRAKLVDAMDGLIKDAVITGEDQSQLGAMLILSDTAARMNVSERHRLLTEKLGLAAKAATGSASRVRRAIILQDLPSFDRGEVTEKGSLNQRALRNNRTDTLARLYSDDPDVIRV</sequence>
<dbReference type="EMBL" id="QBUD01000001">
    <property type="protein sequence ID" value="PUB18983.1"/>
    <property type="molecule type" value="Genomic_DNA"/>
</dbReference>
<reference evidence="2 3" key="1">
    <citation type="submission" date="2018-04" db="EMBL/GenBank/DDBJ databases">
        <title>Genomic Encyclopedia of Archaeal and Bacterial Type Strains, Phase II (KMG-II): from individual species to whole genera.</title>
        <authorList>
            <person name="Goeker M."/>
        </authorList>
    </citation>
    <scope>NUCLEOTIDE SEQUENCE [LARGE SCALE GENOMIC DNA]</scope>
    <source>
        <strain evidence="2 3">DSM 29955</strain>
    </source>
</reference>
<dbReference type="InterPro" id="IPR020845">
    <property type="entry name" value="AMP-binding_CS"/>
</dbReference>
<keyword evidence="3" id="KW-1185">Reference proteome</keyword>
<name>A0A2T6KQZ6_9RHOB</name>
<evidence type="ECO:0000313" key="2">
    <source>
        <dbReference type="EMBL" id="PUB18983.1"/>
    </source>
</evidence>
<dbReference type="PANTHER" id="PTHR24096:SF420">
    <property type="entry name" value="LONG-CHAIN-FATTY-ACID--COA LIGASE-RELATED"/>
    <property type="match status" value="1"/>
</dbReference>
<evidence type="ECO:0000259" key="1">
    <source>
        <dbReference type="Pfam" id="PF00501"/>
    </source>
</evidence>
<accession>A0A2T6KQZ6</accession>
<dbReference type="Proteomes" id="UP000244523">
    <property type="component" value="Unassembled WGS sequence"/>
</dbReference>
<dbReference type="Pfam" id="PF00501">
    <property type="entry name" value="AMP-binding"/>
    <property type="match status" value="1"/>
</dbReference>
<dbReference type="AlphaFoldDB" id="A0A2T6KQZ6"/>
<dbReference type="RefSeq" id="WP_168769380.1">
    <property type="nucleotide sequence ID" value="NZ_QBUD01000001.1"/>
</dbReference>
<evidence type="ECO:0000313" key="3">
    <source>
        <dbReference type="Proteomes" id="UP000244523"/>
    </source>
</evidence>
<protein>
    <submittedName>
        <fullName evidence="2">Trans-feruloyl-CoA synthase</fullName>
    </submittedName>
</protein>
<dbReference type="Gene3D" id="3.40.50.12780">
    <property type="entry name" value="N-terminal domain of ligase-like"/>
    <property type="match status" value="1"/>
</dbReference>
<gene>
    <name evidence="2" type="ORF">C8N45_101574</name>
</gene>